<dbReference type="SUPFAM" id="SSF46689">
    <property type="entry name" value="Homeodomain-like"/>
    <property type="match status" value="2"/>
</dbReference>
<keyword evidence="3" id="KW-0804">Transcription</keyword>
<dbReference type="InterPro" id="IPR029062">
    <property type="entry name" value="Class_I_gatase-like"/>
</dbReference>
<proteinExistence type="predicted"/>
<dbReference type="PROSITE" id="PS01124">
    <property type="entry name" value="HTH_ARAC_FAMILY_2"/>
    <property type="match status" value="1"/>
</dbReference>
<dbReference type="GO" id="GO:0043565">
    <property type="term" value="F:sequence-specific DNA binding"/>
    <property type="evidence" value="ECO:0007669"/>
    <property type="project" value="InterPro"/>
</dbReference>
<dbReference type="SMART" id="SM00342">
    <property type="entry name" value="HTH_ARAC"/>
    <property type="match status" value="1"/>
</dbReference>
<evidence type="ECO:0000313" key="7">
    <source>
        <dbReference type="Proteomes" id="UP000628137"/>
    </source>
</evidence>
<dbReference type="Proteomes" id="UP000628137">
    <property type="component" value="Unassembled WGS sequence"/>
</dbReference>
<dbReference type="InterPro" id="IPR002818">
    <property type="entry name" value="DJ-1/PfpI"/>
</dbReference>
<evidence type="ECO:0000256" key="1">
    <source>
        <dbReference type="ARBA" id="ARBA00023015"/>
    </source>
</evidence>
<dbReference type="GO" id="GO:0009893">
    <property type="term" value="P:positive regulation of metabolic process"/>
    <property type="evidence" value="ECO:0007669"/>
    <property type="project" value="UniProtKB-ARBA"/>
</dbReference>
<dbReference type="InterPro" id="IPR052158">
    <property type="entry name" value="INH-QAR"/>
</dbReference>
<dbReference type="SUPFAM" id="SSF52317">
    <property type="entry name" value="Class I glutamine amidotransferase-like"/>
    <property type="match status" value="1"/>
</dbReference>
<evidence type="ECO:0000256" key="2">
    <source>
        <dbReference type="ARBA" id="ARBA00023125"/>
    </source>
</evidence>
<gene>
    <name evidence="6" type="ORF">HU738_004800</name>
    <name evidence="5" type="ORF">HU738_06175</name>
</gene>
<dbReference type="EMBL" id="JABWRP020000003">
    <property type="protein sequence ID" value="MBV4540360.1"/>
    <property type="molecule type" value="Genomic_DNA"/>
</dbReference>
<reference evidence="5 7" key="1">
    <citation type="journal article" date="2020" name="Microorganisms">
        <title>Reliable Identification of Environmental Pseudomonas Isolates Using the rpoD Gene.</title>
        <authorList>
            <consortium name="The Broad Institute Genome Sequencing Platform"/>
            <person name="Girard L."/>
            <person name="Lood C."/>
            <person name="Rokni-Zadeh H."/>
            <person name="van Noort V."/>
            <person name="Lavigne R."/>
            <person name="De Mot R."/>
        </authorList>
    </citation>
    <scope>NUCLEOTIDE SEQUENCE</scope>
    <source>
        <strain evidence="5 7">RW4S2</strain>
    </source>
</reference>
<dbReference type="Gene3D" id="1.10.10.60">
    <property type="entry name" value="Homeodomain-like"/>
    <property type="match status" value="2"/>
</dbReference>
<keyword evidence="7" id="KW-1185">Reference proteome</keyword>
<dbReference type="GO" id="GO:0003700">
    <property type="term" value="F:DNA-binding transcription factor activity"/>
    <property type="evidence" value="ECO:0007669"/>
    <property type="project" value="InterPro"/>
</dbReference>
<dbReference type="RefSeq" id="WP_186601558.1">
    <property type="nucleotide sequence ID" value="NZ_JABWRP020000003.1"/>
</dbReference>
<dbReference type="Pfam" id="PF12833">
    <property type="entry name" value="HTH_18"/>
    <property type="match status" value="1"/>
</dbReference>
<protein>
    <submittedName>
        <fullName evidence="5">Helix-turn-helix domain-containing protein</fullName>
    </submittedName>
</protein>
<dbReference type="PROSITE" id="PS00041">
    <property type="entry name" value="HTH_ARAC_FAMILY_1"/>
    <property type="match status" value="1"/>
</dbReference>
<dbReference type="InterPro" id="IPR018060">
    <property type="entry name" value="HTH_AraC"/>
</dbReference>
<keyword evidence="1" id="KW-0805">Transcription regulation</keyword>
<dbReference type="CDD" id="cd03136">
    <property type="entry name" value="GATase1_AraC_ArgR_like"/>
    <property type="match status" value="1"/>
</dbReference>
<name>A0A923GFI6_9PSED</name>
<evidence type="ECO:0000313" key="6">
    <source>
        <dbReference type="EMBL" id="MBV4540360.1"/>
    </source>
</evidence>
<sequence length="351" mass="38682">MSRFESTLSSANLAHVDPAGRTAFSLPCRRVAFVLKEHFSMMAFTAAMDTLVTANLMSAAPLFQIDVVGIGKQVLSDLGIALPVTINLADLDVQGLDVMIVCGGFRVRLESDSVLRGKLRQADIRGAVLGGVWNGAYFLAEAGLLNGHECAFHPDGRAMMNELYPTARVSDKAHVLSRRRMSCAGASSALDMMLSLLEHSGGESLRRAVEQMLACDRSMIFADIPAVAPNVDPSLPRGVRLAMELMHANIEDPIGIDEIADHVGLSRRHLERLFCRHTQATPPRYYLELRLTYARQLLQHTSKSLTEISLACGFVSFPHFYRRFREMYAISPRKFRHRSQGGTGLVNAINV</sequence>
<comment type="caution">
    <text evidence="5">The sequence shown here is derived from an EMBL/GenBank/DDBJ whole genome shotgun (WGS) entry which is preliminary data.</text>
</comment>
<evidence type="ECO:0000313" key="5">
    <source>
        <dbReference type="EMBL" id="MBC3470139.1"/>
    </source>
</evidence>
<dbReference type="AlphaFoldDB" id="A0A923GFI6"/>
<keyword evidence="2" id="KW-0238">DNA-binding</keyword>
<reference evidence="5" key="2">
    <citation type="submission" date="2020-07" db="EMBL/GenBank/DDBJ databases">
        <authorList>
            <person name="Lood C."/>
            <person name="Girard L."/>
        </authorList>
    </citation>
    <scope>NUCLEOTIDE SEQUENCE</scope>
    <source>
        <strain evidence="5">RW4S2</strain>
    </source>
</reference>
<dbReference type="InterPro" id="IPR009057">
    <property type="entry name" value="Homeodomain-like_sf"/>
</dbReference>
<organism evidence="5">
    <name type="scientific">Pseudomonas vlassakiae</name>
    <dbReference type="NCBI Taxonomy" id="485888"/>
    <lineage>
        <taxon>Bacteria</taxon>
        <taxon>Pseudomonadati</taxon>
        <taxon>Pseudomonadota</taxon>
        <taxon>Gammaproteobacteria</taxon>
        <taxon>Pseudomonadales</taxon>
        <taxon>Pseudomonadaceae</taxon>
        <taxon>Pseudomonas</taxon>
    </lineage>
</organism>
<dbReference type="PANTHER" id="PTHR43130">
    <property type="entry name" value="ARAC-FAMILY TRANSCRIPTIONAL REGULATOR"/>
    <property type="match status" value="1"/>
</dbReference>
<evidence type="ECO:0000256" key="3">
    <source>
        <dbReference type="ARBA" id="ARBA00023163"/>
    </source>
</evidence>
<dbReference type="Pfam" id="PF01965">
    <property type="entry name" value="DJ-1_PfpI"/>
    <property type="match status" value="1"/>
</dbReference>
<dbReference type="EMBL" id="JABWRP010000003">
    <property type="protein sequence ID" value="MBC3470139.1"/>
    <property type="molecule type" value="Genomic_DNA"/>
</dbReference>
<dbReference type="InterPro" id="IPR018062">
    <property type="entry name" value="HTH_AraC-typ_CS"/>
</dbReference>
<reference evidence="6" key="3">
    <citation type="submission" date="2021-06" db="EMBL/GenBank/DDBJ databases">
        <title>Updating the genus Pseudomonas: Description of 43 new species and partition of the Pseudomonas putida group.</title>
        <authorList>
            <person name="Girard L."/>
            <person name="Lood C."/>
            <person name="Vandamme P."/>
            <person name="Rokni-Zadeh H."/>
            <person name="Van Noort V."/>
            <person name="Hofte M."/>
            <person name="Lavigne R."/>
            <person name="De Mot R."/>
        </authorList>
    </citation>
    <scope>NUCLEOTIDE SEQUENCE</scope>
    <source>
        <strain evidence="6">RW4S2</strain>
    </source>
</reference>
<accession>A0A923GFI6</accession>
<dbReference type="PANTHER" id="PTHR43130:SF3">
    <property type="entry name" value="HTH-TYPE TRANSCRIPTIONAL REGULATOR RV1931C"/>
    <property type="match status" value="1"/>
</dbReference>
<dbReference type="Gene3D" id="3.40.50.880">
    <property type="match status" value="1"/>
</dbReference>
<feature type="domain" description="HTH araC/xylS-type" evidence="4">
    <location>
        <begin position="240"/>
        <end position="338"/>
    </location>
</feature>
<evidence type="ECO:0000259" key="4">
    <source>
        <dbReference type="PROSITE" id="PS01124"/>
    </source>
</evidence>